<evidence type="ECO:0000256" key="3">
    <source>
        <dbReference type="ARBA" id="ARBA00023015"/>
    </source>
</evidence>
<dbReference type="CDD" id="cd00090">
    <property type="entry name" value="HTH_ARSR"/>
    <property type="match status" value="1"/>
</dbReference>
<evidence type="ECO:0000256" key="5">
    <source>
        <dbReference type="ARBA" id="ARBA00023163"/>
    </source>
</evidence>
<dbReference type="SUPFAM" id="SSF100950">
    <property type="entry name" value="NagB/RpiA/CoA transferase-like"/>
    <property type="match status" value="1"/>
</dbReference>
<dbReference type="RefSeq" id="WP_070725441.1">
    <property type="nucleotide sequence ID" value="NZ_LT629792.1"/>
</dbReference>
<evidence type="ECO:0000313" key="8">
    <source>
        <dbReference type="EMBL" id="SDU08797.1"/>
    </source>
</evidence>
<dbReference type="InterPro" id="IPR037171">
    <property type="entry name" value="NagB/RpiA_transferase-like"/>
</dbReference>
<dbReference type="InterPro" id="IPR011991">
    <property type="entry name" value="ArsR-like_HTH"/>
</dbReference>
<dbReference type="InterPro" id="IPR001034">
    <property type="entry name" value="DeoR_HTH"/>
</dbReference>
<evidence type="ECO:0000256" key="2">
    <source>
        <dbReference type="ARBA" id="ARBA00022491"/>
    </source>
</evidence>
<dbReference type="InterPro" id="IPR018356">
    <property type="entry name" value="Tscrpt_reg_HTH_DeoR_CS"/>
</dbReference>
<organism evidence="8 9">
    <name type="scientific">Schaalia radingae</name>
    <dbReference type="NCBI Taxonomy" id="131110"/>
    <lineage>
        <taxon>Bacteria</taxon>
        <taxon>Bacillati</taxon>
        <taxon>Actinomycetota</taxon>
        <taxon>Actinomycetes</taxon>
        <taxon>Actinomycetales</taxon>
        <taxon>Actinomycetaceae</taxon>
        <taxon>Schaalia</taxon>
    </lineage>
</organism>
<feature type="domain" description="HTH deoR-type" evidence="7">
    <location>
        <begin position="3"/>
        <end position="58"/>
    </location>
</feature>
<evidence type="ECO:0000256" key="1">
    <source>
        <dbReference type="ARBA" id="ARBA00021390"/>
    </source>
</evidence>
<dbReference type="InterPro" id="IPR036390">
    <property type="entry name" value="WH_DNA-bd_sf"/>
</dbReference>
<gene>
    <name evidence="8" type="ORF">SAMN04489714_2085</name>
</gene>
<dbReference type="GO" id="GO:0003677">
    <property type="term" value="F:DNA binding"/>
    <property type="evidence" value="ECO:0007669"/>
    <property type="project" value="UniProtKB-KW"/>
</dbReference>
<sequence>MLAYQRRARILDLVHDRGSMSVSDLAQHFGTSESTIRRDLNRLDEQGALTRVRGGGIHGGVPSFRALSESPHDTQDLPFATVAMRSAEEKDRIGRSAAALVPDQSVVLIDIGTTGVMVARHLRHRDVTVVTASLAVADELRGECEATLVVLGGVLRTNYLSLVGSLTEHALEAIRADIAFVGTSGIRHSGALMDSTGMEVPIKKSIIAHSEQTFAVASSDKFPGSGLLTVCHLSDLTGVVTTAEISTTPSLAELEGTNTKVISA</sequence>
<evidence type="ECO:0000256" key="6">
    <source>
        <dbReference type="ARBA" id="ARBA00024937"/>
    </source>
</evidence>
<keyword evidence="4 8" id="KW-0238">DNA-binding</keyword>
<dbReference type="InterPro" id="IPR036388">
    <property type="entry name" value="WH-like_DNA-bd_sf"/>
</dbReference>
<dbReference type="Pfam" id="PF08220">
    <property type="entry name" value="HTH_DeoR"/>
    <property type="match status" value="1"/>
</dbReference>
<dbReference type="SUPFAM" id="SSF46785">
    <property type="entry name" value="Winged helix' DNA-binding domain"/>
    <property type="match status" value="1"/>
</dbReference>
<evidence type="ECO:0000256" key="4">
    <source>
        <dbReference type="ARBA" id="ARBA00023125"/>
    </source>
</evidence>
<keyword evidence="5" id="KW-0804">Transcription</keyword>
<dbReference type="PROSITE" id="PS51000">
    <property type="entry name" value="HTH_DEOR_2"/>
    <property type="match status" value="1"/>
</dbReference>
<reference evidence="8 9" key="1">
    <citation type="submission" date="2016-10" db="EMBL/GenBank/DDBJ databases">
        <authorList>
            <person name="Varghese N."/>
            <person name="Submissions S."/>
        </authorList>
    </citation>
    <scope>NUCLEOTIDE SEQUENCE [LARGE SCALE GENOMIC DNA]</scope>
    <source>
        <strain evidence="8 9">DSM 9169</strain>
    </source>
</reference>
<proteinExistence type="predicted"/>
<dbReference type="PANTHER" id="PTHR30363">
    <property type="entry name" value="HTH-TYPE TRANSCRIPTIONAL REGULATOR SRLR-RELATED"/>
    <property type="match status" value="1"/>
</dbReference>
<protein>
    <recommendedName>
        <fullName evidence="1">Lactose phosphotransferase system repressor</fullName>
    </recommendedName>
</protein>
<dbReference type="SMART" id="SM00420">
    <property type="entry name" value="HTH_DEOR"/>
    <property type="match status" value="1"/>
</dbReference>
<keyword evidence="9" id="KW-1185">Reference proteome</keyword>
<keyword evidence="2" id="KW-0678">Repressor</keyword>
<dbReference type="PANTHER" id="PTHR30363:SF4">
    <property type="entry name" value="GLYCEROL-3-PHOSPHATE REGULON REPRESSOR"/>
    <property type="match status" value="1"/>
</dbReference>
<dbReference type="SMART" id="SM01134">
    <property type="entry name" value="DeoRC"/>
    <property type="match status" value="1"/>
</dbReference>
<dbReference type="Pfam" id="PF00455">
    <property type="entry name" value="DeoRC"/>
    <property type="match status" value="1"/>
</dbReference>
<dbReference type="InterPro" id="IPR050313">
    <property type="entry name" value="Carb_Metab_HTH_regulators"/>
</dbReference>
<name>A0ABY0VCU7_9ACTO</name>
<evidence type="ECO:0000313" key="9">
    <source>
        <dbReference type="Proteomes" id="UP000198976"/>
    </source>
</evidence>
<keyword evidence="3" id="KW-0805">Transcription regulation</keyword>
<dbReference type="EMBL" id="LT629792">
    <property type="protein sequence ID" value="SDU08797.1"/>
    <property type="molecule type" value="Genomic_DNA"/>
</dbReference>
<dbReference type="PRINTS" id="PR00037">
    <property type="entry name" value="HTHLACR"/>
</dbReference>
<dbReference type="Gene3D" id="1.10.10.10">
    <property type="entry name" value="Winged helix-like DNA-binding domain superfamily/Winged helix DNA-binding domain"/>
    <property type="match status" value="1"/>
</dbReference>
<evidence type="ECO:0000259" key="7">
    <source>
        <dbReference type="PROSITE" id="PS51000"/>
    </source>
</evidence>
<dbReference type="Gene3D" id="3.40.50.1360">
    <property type="match status" value="1"/>
</dbReference>
<accession>A0ABY0VCU7</accession>
<dbReference type="Proteomes" id="UP000198976">
    <property type="component" value="Chromosome I"/>
</dbReference>
<dbReference type="InterPro" id="IPR014036">
    <property type="entry name" value="DeoR-like_C"/>
</dbReference>
<comment type="function">
    <text evidence="6">Repressor of the lactose catabolism operon. Galactose-6-phosphate is the inducer.</text>
</comment>
<dbReference type="PROSITE" id="PS00894">
    <property type="entry name" value="HTH_DEOR_1"/>
    <property type="match status" value="1"/>
</dbReference>